<name>A0AC58K9Z9_CASCN</name>
<evidence type="ECO:0000313" key="1">
    <source>
        <dbReference type="Proteomes" id="UP001732720"/>
    </source>
</evidence>
<evidence type="ECO:0000313" key="2">
    <source>
        <dbReference type="RefSeq" id="XP_073901748.1"/>
    </source>
</evidence>
<dbReference type="RefSeq" id="XP_073901748.1">
    <property type="nucleotide sequence ID" value="XM_074045647.1"/>
</dbReference>
<proteinExistence type="predicted"/>
<protein>
    <submittedName>
        <fullName evidence="2">Uncharacterized protein</fullName>
    </submittedName>
</protein>
<reference evidence="2" key="1">
    <citation type="submission" date="2025-08" db="UniProtKB">
        <authorList>
            <consortium name="RefSeq"/>
        </authorList>
    </citation>
    <scope>IDENTIFICATION</scope>
</reference>
<keyword evidence="1" id="KW-1185">Reference proteome</keyword>
<organism evidence="1 2">
    <name type="scientific">Castor canadensis</name>
    <name type="common">American beaver</name>
    <dbReference type="NCBI Taxonomy" id="51338"/>
    <lineage>
        <taxon>Eukaryota</taxon>
        <taxon>Metazoa</taxon>
        <taxon>Chordata</taxon>
        <taxon>Craniata</taxon>
        <taxon>Vertebrata</taxon>
        <taxon>Euteleostomi</taxon>
        <taxon>Mammalia</taxon>
        <taxon>Eutheria</taxon>
        <taxon>Euarchontoglires</taxon>
        <taxon>Glires</taxon>
        <taxon>Rodentia</taxon>
        <taxon>Castorimorpha</taxon>
        <taxon>Castoridae</taxon>
        <taxon>Castor</taxon>
    </lineage>
</organism>
<accession>A0AC58K9Z9</accession>
<sequence>MPGWDLVVWFGRSHFERSHLHPESSSKSSLQPKSQHYPILVHLRLSRPFRGPGKNSEIPTAGTPTRARVSGCLGRGLTPQFPWGSYERGRDAGREGSLKRKNTPLARRCPVSTATGHNRANARIGWGPGLGLLPLLKGSQPLAFPSSPGDLARWALLRAQAAPASARCEERRRVELPGMRPPSREAQGKHDMPTCWRPFRRQSPGASAGCSAGLRGASFLLCLAESFCSTSLRSWDICTGHTRPEEQSNGPLGELKGIQAPEDTLRRCFLSQSLGRSYFRSYICQEVFRLCPPLIQIRSLSFVLPASLSSLSTLTPWLEVLLAHLHSLP</sequence>
<dbReference type="Proteomes" id="UP001732720">
    <property type="component" value="Chromosome 11"/>
</dbReference>
<gene>
    <name evidence="2" type="primary">LOC141413710</name>
</gene>